<evidence type="ECO:0000313" key="3">
    <source>
        <dbReference type="Proteomes" id="UP000433737"/>
    </source>
</evidence>
<feature type="region of interest" description="Disordered" evidence="1">
    <location>
        <begin position="1"/>
        <end position="23"/>
    </location>
</feature>
<protein>
    <submittedName>
        <fullName evidence="2">Uncharacterized protein</fullName>
    </submittedName>
</protein>
<comment type="caution">
    <text evidence="2">The sequence shown here is derived from an EMBL/GenBank/DDBJ whole genome shotgun (WGS) entry which is preliminary data.</text>
</comment>
<evidence type="ECO:0000256" key="1">
    <source>
        <dbReference type="SAM" id="MobiDB-lite"/>
    </source>
</evidence>
<feature type="compositionally biased region" description="Polar residues" evidence="1">
    <location>
        <begin position="1"/>
        <end position="10"/>
    </location>
</feature>
<evidence type="ECO:0000313" key="2">
    <source>
        <dbReference type="EMBL" id="VXC68306.1"/>
    </source>
</evidence>
<accession>A0AAX3JD77</accession>
<reference evidence="2 3" key="1">
    <citation type="submission" date="2019-10" db="EMBL/GenBank/DDBJ databases">
        <authorList>
            <person name="Karimi E."/>
        </authorList>
    </citation>
    <scope>NUCLEOTIDE SEQUENCE [LARGE SCALE GENOMIC DNA]</scope>
    <source>
        <strain evidence="2">Pantoea sp. 111</strain>
    </source>
</reference>
<organism evidence="2 3">
    <name type="scientific">Pantoea brenneri</name>
    <dbReference type="NCBI Taxonomy" id="472694"/>
    <lineage>
        <taxon>Bacteria</taxon>
        <taxon>Pseudomonadati</taxon>
        <taxon>Pseudomonadota</taxon>
        <taxon>Gammaproteobacteria</taxon>
        <taxon>Enterobacterales</taxon>
        <taxon>Erwiniaceae</taxon>
        <taxon>Pantoea</taxon>
    </lineage>
</organism>
<gene>
    <name evidence="2" type="ORF">PANT111_90173</name>
</gene>
<proteinExistence type="predicted"/>
<dbReference type="AlphaFoldDB" id="A0AAX3JD77"/>
<dbReference type="EMBL" id="CABWMH010000056">
    <property type="protein sequence ID" value="VXC68306.1"/>
    <property type="molecule type" value="Genomic_DNA"/>
</dbReference>
<dbReference type="Proteomes" id="UP000433737">
    <property type="component" value="Unassembled WGS sequence"/>
</dbReference>
<feature type="region of interest" description="Disordered" evidence="1">
    <location>
        <begin position="47"/>
        <end position="66"/>
    </location>
</feature>
<name>A0AAX3JD77_9GAMM</name>
<sequence>MFLSISTMNVDQARRQAASSNRSRACKRLVNMKKSEGLIRQEVKIRAVTAGSPPGDQDLSAGSVTQ</sequence>